<dbReference type="EC" id="3.2.1.23" evidence="3 7"/>
<evidence type="ECO:0000256" key="5">
    <source>
        <dbReference type="ARBA" id="ARBA00023295"/>
    </source>
</evidence>
<evidence type="ECO:0000256" key="6">
    <source>
        <dbReference type="ARBA" id="ARBA00032230"/>
    </source>
</evidence>
<dbReference type="Pfam" id="PF02836">
    <property type="entry name" value="Glyco_hydro_2_C"/>
    <property type="match status" value="1"/>
</dbReference>
<evidence type="ECO:0000259" key="8">
    <source>
        <dbReference type="SMART" id="SM01038"/>
    </source>
</evidence>
<dbReference type="Gene3D" id="2.60.120.260">
    <property type="entry name" value="Galactose-binding domain-like"/>
    <property type="match status" value="1"/>
</dbReference>
<dbReference type="GO" id="GO:0009341">
    <property type="term" value="C:beta-galactosidase complex"/>
    <property type="evidence" value="ECO:0007669"/>
    <property type="project" value="InterPro"/>
</dbReference>
<dbReference type="eggNOG" id="COG3250">
    <property type="taxonomic scope" value="Bacteria"/>
</dbReference>
<dbReference type="Pfam" id="PF16353">
    <property type="entry name" value="LacZ_4"/>
    <property type="match status" value="1"/>
</dbReference>
<dbReference type="SUPFAM" id="SSF74650">
    <property type="entry name" value="Galactose mutarotase-like"/>
    <property type="match status" value="1"/>
</dbReference>
<dbReference type="SUPFAM" id="SSF49785">
    <property type="entry name" value="Galactose-binding domain-like"/>
    <property type="match status" value="1"/>
</dbReference>
<evidence type="ECO:0000313" key="9">
    <source>
        <dbReference type="EMBL" id="ABJ83880.1"/>
    </source>
</evidence>
<dbReference type="InterPro" id="IPR036156">
    <property type="entry name" value="Beta-gal/glucu_dom_sf"/>
</dbReference>
<dbReference type="GO" id="GO:0030246">
    <property type="term" value="F:carbohydrate binding"/>
    <property type="evidence" value="ECO:0007669"/>
    <property type="project" value="InterPro"/>
</dbReference>
<dbReference type="InterPro" id="IPR017853">
    <property type="entry name" value="GH"/>
</dbReference>
<dbReference type="PANTHER" id="PTHR46323">
    <property type="entry name" value="BETA-GALACTOSIDASE"/>
    <property type="match status" value="1"/>
</dbReference>
<dbReference type="InterPro" id="IPR008979">
    <property type="entry name" value="Galactose-bd-like_sf"/>
</dbReference>
<dbReference type="Gene3D" id="2.60.40.10">
    <property type="entry name" value="Immunoglobulins"/>
    <property type="match status" value="2"/>
</dbReference>
<dbReference type="Gene3D" id="2.70.98.10">
    <property type="match status" value="1"/>
</dbReference>
<dbReference type="PRINTS" id="PR00132">
    <property type="entry name" value="GLHYDRLASE2"/>
</dbReference>
<dbReference type="InParanoid" id="Q023G6"/>
<dbReference type="Pfam" id="PF02929">
    <property type="entry name" value="Bgal_small_N"/>
    <property type="match status" value="1"/>
</dbReference>
<keyword evidence="4 7" id="KW-0378">Hydrolase</keyword>
<dbReference type="InterPro" id="IPR013783">
    <property type="entry name" value="Ig-like_fold"/>
</dbReference>
<dbReference type="InterPro" id="IPR006103">
    <property type="entry name" value="Glyco_hydro_2_cat"/>
</dbReference>
<dbReference type="HOGENOM" id="CLU_002346_0_2_0"/>
<dbReference type="InterPro" id="IPR014718">
    <property type="entry name" value="GH-type_carb-bd"/>
</dbReference>
<dbReference type="CAZy" id="GH2">
    <property type="family name" value="Glycoside Hydrolase Family 2"/>
</dbReference>
<dbReference type="STRING" id="234267.Acid_2894"/>
<dbReference type="Pfam" id="PF02837">
    <property type="entry name" value="Glyco_hydro_2_N"/>
    <property type="match status" value="1"/>
</dbReference>
<dbReference type="Gene3D" id="3.20.20.80">
    <property type="entry name" value="Glycosidases"/>
    <property type="match status" value="1"/>
</dbReference>
<dbReference type="SUPFAM" id="SSF49303">
    <property type="entry name" value="beta-Galactosidase/glucuronidase domain"/>
    <property type="match status" value="2"/>
</dbReference>
<dbReference type="InterPro" id="IPR023232">
    <property type="entry name" value="Glyco_hydro_2_AS"/>
</dbReference>
<evidence type="ECO:0000256" key="1">
    <source>
        <dbReference type="ARBA" id="ARBA00001412"/>
    </source>
</evidence>
<dbReference type="Pfam" id="PF00703">
    <property type="entry name" value="Glyco_hydro_2"/>
    <property type="match status" value="1"/>
</dbReference>
<proteinExistence type="inferred from homology"/>
<dbReference type="InterPro" id="IPR006101">
    <property type="entry name" value="Glyco_hydro_2"/>
</dbReference>
<dbReference type="GO" id="GO:0005990">
    <property type="term" value="P:lactose catabolic process"/>
    <property type="evidence" value="ECO:0007669"/>
    <property type="project" value="TreeGrafter"/>
</dbReference>
<protein>
    <recommendedName>
        <fullName evidence="3 7">Beta-galactosidase</fullName>
        <ecNumber evidence="3 7">3.2.1.23</ecNumber>
    </recommendedName>
    <alternativeName>
        <fullName evidence="6 7">Lactase</fullName>
    </alternativeName>
</protein>
<evidence type="ECO:0000256" key="4">
    <source>
        <dbReference type="ARBA" id="ARBA00022801"/>
    </source>
</evidence>
<dbReference type="SUPFAM" id="SSF51445">
    <property type="entry name" value="(Trans)glycosidases"/>
    <property type="match status" value="1"/>
</dbReference>
<dbReference type="InterPro" id="IPR032312">
    <property type="entry name" value="LacZ_4"/>
</dbReference>
<comment type="catalytic activity">
    <reaction evidence="1 7">
        <text>Hydrolysis of terminal non-reducing beta-D-galactose residues in beta-D-galactosides.</text>
        <dbReference type="EC" id="3.2.1.23"/>
    </reaction>
</comment>
<dbReference type="InterPro" id="IPR011013">
    <property type="entry name" value="Gal_mutarotase_sf_dom"/>
</dbReference>
<dbReference type="InterPro" id="IPR006104">
    <property type="entry name" value="Glyco_hydro_2_N"/>
</dbReference>
<organism evidence="9">
    <name type="scientific">Solibacter usitatus (strain Ellin6076)</name>
    <dbReference type="NCBI Taxonomy" id="234267"/>
    <lineage>
        <taxon>Bacteria</taxon>
        <taxon>Pseudomonadati</taxon>
        <taxon>Acidobacteriota</taxon>
        <taxon>Terriglobia</taxon>
        <taxon>Bryobacterales</taxon>
        <taxon>Solibacteraceae</taxon>
        <taxon>Candidatus Solibacter</taxon>
    </lineage>
</organism>
<dbReference type="PROSITE" id="PS00608">
    <property type="entry name" value="GLYCOSYL_HYDROL_F2_2"/>
    <property type="match status" value="1"/>
</dbReference>
<gene>
    <name evidence="9" type="ordered locus">Acid_2894</name>
</gene>
<reference evidence="9" key="1">
    <citation type="submission" date="2006-10" db="EMBL/GenBank/DDBJ databases">
        <title>Complete sequence of Solibacter usitatus Ellin6076.</title>
        <authorList>
            <consortium name="US DOE Joint Genome Institute"/>
            <person name="Copeland A."/>
            <person name="Lucas S."/>
            <person name="Lapidus A."/>
            <person name="Barry K."/>
            <person name="Detter J.C."/>
            <person name="Glavina del Rio T."/>
            <person name="Hammon N."/>
            <person name="Israni S."/>
            <person name="Dalin E."/>
            <person name="Tice H."/>
            <person name="Pitluck S."/>
            <person name="Thompson L.S."/>
            <person name="Brettin T."/>
            <person name="Bruce D."/>
            <person name="Han C."/>
            <person name="Tapia R."/>
            <person name="Gilna P."/>
            <person name="Schmutz J."/>
            <person name="Larimer F."/>
            <person name="Land M."/>
            <person name="Hauser L."/>
            <person name="Kyrpides N."/>
            <person name="Mikhailova N."/>
            <person name="Janssen P.H."/>
            <person name="Kuske C.R."/>
            <person name="Richardson P."/>
        </authorList>
    </citation>
    <scope>NUCLEOTIDE SEQUENCE</scope>
    <source>
        <strain evidence="9">Ellin6076</strain>
    </source>
</reference>
<accession>Q023G6</accession>
<dbReference type="KEGG" id="sus:Acid_2894"/>
<dbReference type="GO" id="GO:0004565">
    <property type="term" value="F:beta-galactosidase activity"/>
    <property type="evidence" value="ECO:0007669"/>
    <property type="project" value="UniProtKB-EC"/>
</dbReference>
<dbReference type="InterPro" id="IPR006102">
    <property type="entry name" value="Ig-like_GH2"/>
</dbReference>
<sequence>MPSNWSLLGFEEPIYQRARHGGEGFYRRQFPTPGDAAGRRVLLHFGGVWASAEVWLNGTLLGRHDSGFTEFSYDVTRWLKAGVENRLAVRVRQVTKDAAFDTNDDWSLPGIYRDVWLESMPSAAYIDRVETSTTFDDQFRDADLHVRVLVSGAQQAPYELRLVLAGPDGSAIQRTTLAVPAHRGTARDTLFTMHATAPQHWTAETPALYRLTVELAQGGTVTHARTSAVGFRQISTAGGVLRINGQAVKLRGVCRHDENPDVGRATRREHWLEDLRLMKAAIINMVRTSHYPPAAGFLDLADEMGMYILDEVPMGQGGEFGDDPSFMESGLRRAQETIARDRNHASVIVWSIGNEDPFTAMHLAAIRLVKGSDPTRPVLMPWRADDFLPPEIDILAPHYRTPSNLDQLAAHASRPIITTEYTHGYGEEGFGGLEESWRALTSHPSGAGGAIWMWQDQGLARTRMGANGQSEKYMQIVLDGWDGIVSADRKPQRDYWEAKAVYAPVSVTADSARFWPENPSVRIPIRNDYDFTDMAAVPMYWSLMAEGRELAAGDARMSLAPHTSGVLALKLDALKGRAAGVTHYLHLAFLRPDGSEITRRAVELLPEGPAEIRVGAALAPVRVRTGKTVVVTAGQATYEFDPTTAQLVGAALGGQKVVTESRITIWRALGPNDTVLIRSRAAELPDLDKYTTLVKSWKVVEGESGIRIQMEAEHSVNENNSFAATYGYEVSRDGMLRVTYSVRPKVQAAWVPEIGMEMTTGPGMNRLRWLGLGPFDAYPNEKTAPIFGIYTGSAGSETVKGNKAIRWAEITDDRQSGVRVAGAPYIRWEAGRLRVLSAVVGRSEKNRRPEAPEYRLDTANSPVFEGGFTVMLVGGTDR</sequence>
<evidence type="ECO:0000256" key="3">
    <source>
        <dbReference type="ARBA" id="ARBA00012756"/>
    </source>
</evidence>
<evidence type="ECO:0000256" key="7">
    <source>
        <dbReference type="RuleBase" id="RU361154"/>
    </source>
</evidence>
<dbReference type="PROSITE" id="PS00719">
    <property type="entry name" value="GLYCOSYL_HYDROL_F2_1"/>
    <property type="match status" value="1"/>
</dbReference>
<evidence type="ECO:0000256" key="2">
    <source>
        <dbReference type="ARBA" id="ARBA00007401"/>
    </source>
</evidence>
<dbReference type="SMART" id="SM01038">
    <property type="entry name" value="Bgal_small_N"/>
    <property type="match status" value="1"/>
</dbReference>
<name>Q023G6_SOLUE</name>
<dbReference type="EMBL" id="CP000473">
    <property type="protein sequence ID" value="ABJ83880.1"/>
    <property type="molecule type" value="Genomic_DNA"/>
</dbReference>
<dbReference type="InterPro" id="IPR023230">
    <property type="entry name" value="Glyco_hydro_2_CS"/>
</dbReference>
<comment type="similarity">
    <text evidence="2 7">Belongs to the glycosyl hydrolase 2 family.</text>
</comment>
<dbReference type="AlphaFoldDB" id="Q023G6"/>
<feature type="domain" description="Beta galactosidase small chain/" evidence="8">
    <location>
        <begin position="630"/>
        <end position="871"/>
    </location>
</feature>
<dbReference type="InterPro" id="IPR004199">
    <property type="entry name" value="B-gal_small/dom_5"/>
</dbReference>
<keyword evidence="5 7" id="KW-0326">Glycosidase</keyword>
<dbReference type="InterPro" id="IPR050347">
    <property type="entry name" value="Bact_Beta-galactosidase"/>
</dbReference>
<dbReference type="PANTHER" id="PTHR46323:SF2">
    <property type="entry name" value="BETA-GALACTOSIDASE"/>
    <property type="match status" value="1"/>
</dbReference>